<evidence type="ECO:0000256" key="1">
    <source>
        <dbReference type="ARBA" id="ARBA00022574"/>
    </source>
</evidence>
<keyword evidence="1" id="KW-0853">WD repeat</keyword>
<keyword evidence="2" id="KW-0677">Repeat</keyword>
<dbReference type="InterPro" id="IPR001680">
    <property type="entry name" value="WD40_rpt"/>
</dbReference>
<evidence type="ECO:0008006" key="5">
    <source>
        <dbReference type="Google" id="ProtNLM"/>
    </source>
</evidence>
<name>A0AAD3TTU1_9TREE</name>
<reference evidence="3" key="2">
    <citation type="submission" date="2023-06" db="EMBL/GenBank/DDBJ databases">
        <authorList>
            <person name="Kobayashi Y."/>
            <person name="Kayamori A."/>
            <person name="Aoki K."/>
            <person name="Shiwa Y."/>
            <person name="Fujita N."/>
            <person name="Sugita T."/>
            <person name="Iwasaki W."/>
            <person name="Tanaka N."/>
            <person name="Takashima M."/>
        </authorList>
    </citation>
    <scope>NUCLEOTIDE SEQUENCE</scope>
    <source>
        <strain evidence="3">HIS016</strain>
    </source>
</reference>
<gene>
    <name evidence="3" type="ORF">CspeluHIS016_0306170</name>
</gene>
<dbReference type="Pfam" id="PF00400">
    <property type="entry name" value="WD40"/>
    <property type="match status" value="2"/>
</dbReference>
<reference evidence="3" key="1">
    <citation type="journal article" date="2023" name="BMC Genomics">
        <title>Chromosome-level genome assemblies of Cutaneotrichosporon spp. (Trichosporonales, Basidiomycota) reveal imbalanced evolution between nucleotide sequences and chromosome synteny.</title>
        <authorList>
            <person name="Kobayashi Y."/>
            <person name="Kayamori A."/>
            <person name="Aoki K."/>
            <person name="Shiwa Y."/>
            <person name="Matsutani M."/>
            <person name="Fujita N."/>
            <person name="Sugita T."/>
            <person name="Iwasaki W."/>
            <person name="Tanaka N."/>
            <person name="Takashima M."/>
        </authorList>
    </citation>
    <scope>NUCLEOTIDE SEQUENCE</scope>
    <source>
        <strain evidence="3">HIS016</strain>
    </source>
</reference>
<sequence>MPDTQLNALVAHYLAAHAPQALHPFLAASDTPAPDPANPPTPDLLTLITDARAAELAAQLQNTHLAPKEDTRALLAEHLPPTDTLSVVHRTIDYVSDNNLTAVAVADLPRRSFDTTTAEYATQRARSIVVGGADRAIRVVDWASGEVIQMLQFKAPVLCLAVHPTNTRYIVSGGMDGTLTLSDVVTHMPVQTFSGAKFVVRVAFSPDGKWLAAASYDKSVNVYEAVGPAHYRATGDADADAWIHALDDGDDADAAADPGLRYALRHRVETTGNPEALLFHSTWLMYTQRGSAVLHYLDLASGEERVKSFNPNPLDNHVSFAVLDLALHPSGRLVAGITGDHAGPGAERVLIYGAEPEETERLACLWTRSEPDAFVLPRLAFLPSGRGIVTTSASGELTLLSLQGEVRSKLKVHGARPGVAGTSDVVRDLALNDLGEGGWEIVSVGYDRTIKLTLGRM</sequence>
<dbReference type="AlphaFoldDB" id="A0AAD3TTU1"/>
<accession>A0AAD3TTU1</accession>
<keyword evidence="4" id="KW-1185">Reference proteome</keyword>
<dbReference type="SMART" id="SM00320">
    <property type="entry name" value="WD40"/>
    <property type="match status" value="3"/>
</dbReference>
<dbReference type="Gene3D" id="2.130.10.10">
    <property type="entry name" value="YVTN repeat-like/Quinoprotein amine dehydrogenase"/>
    <property type="match status" value="2"/>
</dbReference>
<protein>
    <recommendedName>
        <fullName evidence="5">WD40 repeat-like protein</fullName>
    </recommendedName>
</protein>
<dbReference type="InterPro" id="IPR050505">
    <property type="entry name" value="WDR55/POC1"/>
</dbReference>
<evidence type="ECO:0000313" key="4">
    <source>
        <dbReference type="Proteomes" id="UP001222932"/>
    </source>
</evidence>
<dbReference type="PANTHER" id="PTHR44019:SF8">
    <property type="entry name" value="POC1 CENTRIOLAR PROTEIN HOMOLOG"/>
    <property type="match status" value="1"/>
</dbReference>
<comment type="caution">
    <text evidence="3">The sequence shown here is derived from an EMBL/GenBank/DDBJ whole genome shotgun (WGS) entry which is preliminary data.</text>
</comment>
<dbReference type="InterPro" id="IPR015943">
    <property type="entry name" value="WD40/YVTN_repeat-like_dom_sf"/>
</dbReference>
<dbReference type="EMBL" id="BTCM01000003">
    <property type="protein sequence ID" value="GMK56777.1"/>
    <property type="molecule type" value="Genomic_DNA"/>
</dbReference>
<organism evidence="3 4">
    <name type="scientific">Cutaneotrichosporon spelunceum</name>
    <dbReference type="NCBI Taxonomy" id="1672016"/>
    <lineage>
        <taxon>Eukaryota</taxon>
        <taxon>Fungi</taxon>
        <taxon>Dikarya</taxon>
        <taxon>Basidiomycota</taxon>
        <taxon>Agaricomycotina</taxon>
        <taxon>Tremellomycetes</taxon>
        <taxon>Trichosporonales</taxon>
        <taxon>Trichosporonaceae</taxon>
        <taxon>Cutaneotrichosporon</taxon>
    </lineage>
</organism>
<evidence type="ECO:0000313" key="3">
    <source>
        <dbReference type="EMBL" id="GMK56777.1"/>
    </source>
</evidence>
<dbReference type="Proteomes" id="UP001222932">
    <property type="component" value="Unassembled WGS sequence"/>
</dbReference>
<dbReference type="InterPro" id="IPR036322">
    <property type="entry name" value="WD40_repeat_dom_sf"/>
</dbReference>
<dbReference type="PANTHER" id="PTHR44019">
    <property type="entry name" value="WD REPEAT-CONTAINING PROTEIN 55"/>
    <property type="match status" value="1"/>
</dbReference>
<dbReference type="SUPFAM" id="SSF50978">
    <property type="entry name" value="WD40 repeat-like"/>
    <property type="match status" value="1"/>
</dbReference>
<proteinExistence type="predicted"/>
<evidence type="ECO:0000256" key="2">
    <source>
        <dbReference type="ARBA" id="ARBA00022737"/>
    </source>
</evidence>